<evidence type="ECO:0000256" key="3">
    <source>
        <dbReference type="ARBA" id="ARBA00004065"/>
    </source>
</evidence>
<dbReference type="InterPro" id="IPR037056">
    <property type="entry name" value="RNase_H1_N_sf"/>
</dbReference>
<dbReference type="InterPro" id="IPR036397">
    <property type="entry name" value="RNaseH_sf"/>
</dbReference>
<evidence type="ECO:0000313" key="16">
    <source>
        <dbReference type="Proteomes" id="UP000650833"/>
    </source>
</evidence>
<dbReference type="PIRSF" id="PIRSF036852">
    <property type="entry name" value="Ribonuclease_H1_euk"/>
    <property type="match status" value="1"/>
</dbReference>
<comment type="function">
    <text evidence="3 12">Endonuclease that specifically degrades the RNA of RNA-DNA hybrids.</text>
</comment>
<evidence type="ECO:0000256" key="7">
    <source>
        <dbReference type="ARBA" id="ARBA00022722"/>
    </source>
</evidence>
<evidence type="ECO:0000313" key="15">
    <source>
        <dbReference type="EMBL" id="KAG2209642.1"/>
    </source>
</evidence>
<keyword evidence="9 12" id="KW-0255">Endonuclease</keyword>
<dbReference type="FunFam" id="3.30.420.10:FF:000115">
    <property type="entry name" value="Ribonuclease H"/>
    <property type="match status" value="1"/>
</dbReference>
<dbReference type="Gene3D" id="3.30.420.10">
    <property type="entry name" value="Ribonuclease H-like superfamily/Ribonuclease H"/>
    <property type="match status" value="1"/>
</dbReference>
<keyword evidence="8 12" id="KW-0479">Metal-binding</keyword>
<dbReference type="Pfam" id="PF00075">
    <property type="entry name" value="RNase_H"/>
    <property type="match status" value="1"/>
</dbReference>
<evidence type="ECO:0000256" key="9">
    <source>
        <dbReference type="ARBA" id="ARBA00022759"/>
    </source>
</evidence>
<evidence type="ECO:0000256" key="4">
    <source>
        <dbReference type="ARBA" id="ARBA00005300"/>
    </source>
</evidence>
<evidence type="ECO:0000256" key="13">
    <source>
        <dbReference type="SAM" id="MobiDB-lite"/>
    </source>
</evidence>
<accession>A0A8H7RES9</accession>
<keyword evidence="7 12" id="KW-0540">Nuclease</keyword>
<dbReference type="FunFam" id="3.40.970.10:FF:000002">
    <property type="entry name" value="Ribonuclease H"/>
    <property type="match status" value="1"/>
</dbReference>
<comment type="catalytic activity">
    <reaction evidence="1 12">
        <text>Endonucleolytic cleavage to 5'-phosphomonoester.</text>
        <dbReference type="EC" id="3.1.26.4"/>
    </reaction>
</comment>
<sequence length="287" mass="32464">MGTEYFYAVMNGKKPGVYNTWAECQEQVKGFRNAQYKKFKTLLEAETFVNSGEPTANFNPPEPEPKFQATRINIFKQFNREAPLTTTITNPRLTKPSQSTISSAGLKRKLQEPATDNDRSQKLQNTGLDRKPTFSKKNPYVVVYTDGASSNNGQSHARAGYGVYWGDNDPRNVSARLKGERQTNQRAEAMAVLHVLEKTKDSRQPLEIRTDSQYVINASTVWYKNWIKKKWIASNGKEVQNRDLFEPIVNLIKHRQAEVKFTYVPGHSGVEGNEKADQLAVAGAQMN</sequence>
<feature type="compositionally biased region" description="Polar residues" evidence="13">
    <location>
        <begin position="85"/>
        <end position="103"/>
    </location>
</feature>
<dbReference type="SUPFAM" id="SSF53098">
    <property type="entry name" value="Ribonuclease H-like"/>
    <property type="match status" value="1"/>
</dbReference>
<dbReference type="InterPro" id="IPR017067">
    <property type="entry name" value="RNase_H1_euk"/>
</dbReference>
<dbReference type="InterPro" id="IPR012337">
    <property type="entry name" value="RNaseH-like_sf"/>
</dbReference>
<dbReference type="PANTHER" id="PTHR10642">
    <property type="entry name" value="RIBONUCLEASE H1"/>
    <property type="match status" value="1"/>
</dbReference>
<proteinExistence type="inferred from homology"/>
<dbReference type="OrthoDB" id="128665at2759"/>
<keyword evidence="16" id="KW-1185">Reference proteome</keyword>
<dbReference type="EMBL" id="JAEPRC010000092">
    <property type="protein sequence ID" value="KAG2209642.1"/>
    <property type="molecule type" value="Genomic_DNA"/>
</dbReference>
<evidence type="ECO:0000256" key="6">
    <source>
        <dbReference type="ARBA" id="ARBA00017721"/>
    </source>
</evidence>
<evidence type="ECO:0000256" key="2">
    <source>
        <dbReference type="ARBA" id="ARBA00001946"/>
    </source>
</evidence>
<protein>
    <recommendedName>
        <fullName evidence="6 12">Ribonuclease H</fullName>
        <shortName evidence="12">RNase H</shortName>
        <ecNumber evidence="5 12">3.1.26.4</ecNumber>
    </recommendedName>
</protein>
<evidence type="ECO:0000259" key="14">
    <source>
        <dbReference type="PROSITE" id="PS50879"/>
    </source>
</evidence>
<dbReference type="InterPro" id="IPR011320">
    <property type="entry name" value="RNase_H1_N"/>
</dbReference>
<evidence type="ECO:0000256" key="1">
    <source>
        <dbReference type="ARBA" id="ARBA00000077"/>
    </source>
</evidence>
<evidence type="ECO:0000256" key="5">
    <source>
        <dbReference type="ARBA" id="ARBA00012180"/>
    </source>
</evidence>
<evidence type="ECO:0000256" key="8">
    <source>
        <dbReference type="ARBA" id="ARBA00022723"/>
    </source>
</evidence>
<dbReference type="SUPFAM" id="SSF55658">
    <property type="entry name" value="L9 N-domain-like"/>
    <property type="match status" value="1"/>
</dbReference>
<organism evidence="15 16">
    <name type="scientific">Mucor plumbeus</name>
    <dbReference type="NCBI Taxonomy" id="97098"/>
    <lineage>
        <taxon>Eukaryota</taxon>
        <taxon>Fungi</taxon>
        <taxon>Fungi incertae sedis</taxon>
        <taxon>Mucoromycota</taxon>
        <taxon>Mucoromycotina</taxon>
        <taxon>Mucoromycetes</taxon>
        <taxon>Mucorales</taxon>
        <taxon>Mucorineae</taxon>
        <taxon>Mucoraceae</taxon>
        <taxon>Mucor</taxon>
    </lineage>
</organism>
<dbReference type="CDD" id="cd09280">
    <property type="entry name" value="RNase_HI_eukaryote_like"/>
    <property type="match status" value="1"/>
</dbReference>
<name>A0A8H7RES9_9FUNG</name>
<reference evidence="15" key="1">
    <citation type="submission" date="2020-12" db="EMBL/GenBank/DDBJ databases">
        <title>Metabolic potential, ecology and presence of endohyphal bacteria is reflected in genomic diversity of Mucoromycotina.</title>
        <authorList>
            <person name="Muszewska A."/>
            <person name="Okrasinska A."/>
            <person name="Steczkiewicz K."/>
            <person name="Drgas O."/>
            <person name="Orlowska M."/>
            <person name="Perlinska-Lenart U."/>
            <person name="Aleksandrzak-Piekarczyk T."/>
            <person name="Szatraj K."/>
            <person name="Zielenkiewicz U."/>
            <person name="Pilsyk S."/>
            <person name="Malc E."/>
            <person name="Mieczkowski P."/>
            <person name="Kruszewska J.S."/>
            <person name="Biernat P."/>
            <person name="Pawlowska J."/>
        </authorList>
    </citation>
    <scope>NUCLEOTIDE SEQUENCE</scope>
    <source>
        <strain evidence="15">CBS 226.32</strain>
    </source>
</reference>
<dbReference type="GO" id="GO:0004523">
    <property type="term" value="F:RNA-DNA hybrid ribonuclease activity"/>
    <property type="evidence" value="ECO:0007669"/>
    <property type="project" value="UniProtKB-UniRule"/>
</dbReference>
<feature type="domain" description="RNase H type-1" evidence="14">
    <location>
        <begin position="137"/>
        <end position="285"/>
    </location>
</feature>
<dbReference type="InterPro" id="IPR050092">
    <property type="entry name" value="RNase_H"/>
</dbReference>
<dbReference type="InterPro" id="IPR009027">
    <property type="entry name" value="Ribosomal_bL9/RNase_H1_N"/>
</dbReference>
<dbReference type="Proteomes" id="UP000650833">
    <property type="component" value="Unassembled WGS sequence"/>
</dbReference>
<keyword evidence="10 12" id="KW-0378">Hydrolase</keyword>
<dbReference type="AlphaFoldDB" id="A0A8H7RES9"/>
<dbReference type="PROSITE" id="PS50879">
    <property type="entry name" value="RNASE_H_1"/>
    <property type="match status" value="1"/>
</dbReference>
<evidence type="ECO:0000256" key="10">
    <source>
        <dbReference type="ARBA" id="ARBA00022801"/>
    </source>
</evidence>
<evidence type="ECO:0000256" key="12">
    <source>
        <dbReference type="PIRNR" id="PIRNR036852"/>
    </source>
</evidence>
<comment type="caution">
    <text evidence="15">The sequence shown here is derived from an EMBL/GenBank/DDBJ whole genome shotgun (WGS) entry which is preliminary data.</text>
</comment>
<dbReference type="GO" id="GO:0000287">
    <property type="term" value="F:magnesium ion binding"/>
    <property type="evidence" value="ECO:0007669"/>
    <property type="project" value="UniProtKB-UniRule"/>
</dbReference>
<dbReference type="EC" id="3.1.26.4" evidence="5 12"/>
<keyword evidence="11 12" id="KW-0460">Magnesium</keyword>
<comment type="similarity">
    <text evidence="4 12">Belongs to the RNase H family.</text>
</comment>
<dbReference type="GO" id="GO:0043137">
    <property type="term" value="P:DNA replication, removal of RNA primer"/>
    <property type="evidence" value="ECO:0007669"/>
    <property type="project" value="TreeGrafter"/>
</dbReference>
<comment type="cofactor">
    <cofactor evidence="2 12">
        <name>Mg(2+)</name>
        <dbReference type="ChEBI" id="CHEBI:18420"/>
    </cofactor>
</comment>
<dbReference type="InterPro" id="IPR002156">
    <property type="entry name" value="RNaseH_domain"/>
</dbReference>
<feature type="region of interest" description="Disordered" evidence="13">
    <location>
        <begin position="85"/>
        <end position="134"/>
    </location>
</feature>
<dbReference type="PANTHER" id="PTHR10642:SF26">
    <property type="entry name" value="RIBONUCLEASE H1"/>
    <property type="match status" value="1"/>
</dbReference>
<dbReference type="GO" id="GO:0003676">
    <property type="term" value="F:nucleic acid binding"/>
    <property type="evidence" value="ECO:0007669"/>
    <property type="project" value="UniProtKB-UniRule"/>
</dbReference>
<evidence type="ECO:0000256" key="11">
    <source>
        <dbReference type="ARBA" id="ARBA00022842"/>
    </source>
</evidence>
<gene>
    <name evidence="15" type="ORF">INT46_007334</name>
</gene>
<dbReference type="Gene3D" id="3.40.970.10">
    <property type="entry name" value="Ribonuclease H1, N-terminal domain"/>
    <property type="match status" value="1"/>
</dbReference>
<dbReference type="Pfam" id="PF01693">
    <property type="entry name" value="Cauli_VI"/>
    <property type="match status" value="1"/>
</dbReference>